<evidence type="ECO:0000256" key="1">
    <source>
        <dbReference type="SAM" id="Phobius"/>
    </source>
</evidence>
<keyword evidence="3" id="KW-0808">Transferase</keyword>
<sequence length="391" mass="43578">MIFKIPVGLCMVRAPSLFLVASMSQSSSRYAHIDSLRAIAALLVVWMHTSEVFVKVAAPGISNSLFGMAHTLDFGRIGVVAFFAVSGFVIPSSLSGDRLSGSLSFAIKRFFRLYPLYWLSIPFGLLTTWYLWGKEVSLQTILWNLTMVQEAAGFVSIQGLYWTLQTELVFYGLCVLLFLSGGLRSPLVLAALVFVCHATFLMPQVLGFLGLPAPFELSPVMNFLLLHLGIMFWGALYRCWHDLEKGSLFLAVLVFGFALGWLSLAGLVVAYDRMIEPNEGLFRLYVPYGLGIFGFLVLAQWVRLRGRLLVWLGTISYSIYLFHPVVMYPLLWLVKHDATGLLRGWPLWLYMVVTLAGVVVVSALTYRWVEQPAMRLGSGLARKRAAALTPA</sequence>
<feature type="transmembrane region" description="Helical" evidence="1">
    <location>
        <begin position="152"/>
        <end position="179"/>
    </location>
</feature>
<organism evidence="3 4">
    <name type="scientific">Aquipseudomonas alcaligenes</name>
    <name type="common">Pseudomonas alcaligenes</name>
    <dbReference type="NCBI Taxonomy" id="43263"/>
    <lineage>
        <taxon>Bacteria</taxon>
        <taxon>Pseudomonadati</taxon>
        <taxon>Pseudomonadota</taxon>
        <taxon>Gammaproteobacteria</taxon>
        <taxon>Pseudomonadales</taxon>
        <taxon>Pseudomonadaceae</taxon>
        <taxon>Aquipseudomonas</taxon>
    </lineage>
</organism>
<dbReference type="PANTHER" id="PTHR23028:SF131">
    <property type="entry name" value="BLR2367 PROTEIN"/>
    <property type="match status" value="1"/>
</dbReference>
<accession>A0AB73I039</accession>
<feature type="transmembrane region" description="Helical" evidence="1">
    <location>
        <begin position="186"/>
        <end position="211"/>
    </location>
</feature>
<dbReference type="GO" id="GO:0016747">
    <property type="term" value="F:acyltransferase activity, transferring groups other than amino-acyl groups"/>
    <property type="evidence" value="ECO:0007669"/>
    <property type="project" value="InterPro"/>
</dbReference>
<feature type="transmembrane region" description="Helical" evidence="1">
    <location>
        <begin position="74"/>
        <end position="94"/>
    </location>
</feature>
<feature type="transmembrane region" description="Helical" evidence="1">
    <location>
        <begin position="347"/>
        <end position="369"/>
    </location>
</feature>
<keyword evidence="1" id="KW-1133">Transmembrane helix</keyword>
<comment type="caution">
    <text evidence="3">The sequence shown here is derived from an EMBL/GenBank/DDBJ whole genome shotgun (WGS) entry which is preliminary data.</text>
</comment>
<dbReference type="Pfam" id="PF01757">
    <property type="entry name" value="Acyl_transf_3"/>
    <property type="match status" value="1"/>
</dbReference>
<dbReference type="RefSeq" id="WP_280001831.1">
    <property type="nucleotide sequence ID" value="NZ_JAODZF010000007.1"/>
</dbReference>
<feature type="transmembrane region" description="Helical" evidence="1">
    <location>
        <begin position="308"/>
        <end position="327"/>
    </location>
</feature>
<dbReference type="PANTHER" id="PTHR23028">
    <property type="entry name" value="ACETYLTRANSFERASE"/>
    <property type="match status" value="1"/>
</dbReference>
<dbReference type="GO" id="GO:0016020">
    <property type="term" value="C:membrane"/>
    <property type="evidence" value="ECO:0007669"/>
    <property type="project" value="TreeGrafter"/>
</dbReference>
<proteinExistence type="predicted"/>
<feature type="domain" description="Acyltransferase 3" evidence="2">
    <location>
        <begin position="33"/>
        <end position="367"/>
    </location>
</feature>
<keyword evidence="1" id="KW-0812">Transmembrane</keyword>
<keyword evidence="3" id="KW-0012">Acyltransferase</keyword>
<dbReference type="AlphaFoldDB" id="A0AB73I039"/>
<evidence type="ECO:0000313" key="3">
    <source>
        <dbReference type="EMBL" id="MDH0143145.1"/>
    </source>
</evidence>
<reference evidence="3" key="1">
    <citation type="submission" date="2022-09" db="EMBL/GenBank/DDBJ databases">
        <title>Intensive care unit water sources are persistently colonized with multi-drug resistant bacteria and are the site of extensive horizontal gene transfer of antibiotic resistance genes.</title>
        <authorList>
            <person name="Diorio-Toth L."/>
        </authorList>
    </citation>
    <scope>NUCLEOTIDE SEQUENCE</scope>
    <source>
        <strain evidence="3">GD04146</strain>
    </source>
</reference>
<dbReference type="Proteomes" id="UP001158058">
    <property type="component" value="Unassembled WGS sequence"/>
</dbReference>
<evidence type="ECO:0000259" key="2">
    <source>
        <dbReference type="Pfam" id="PF01757"/>
    </source>
</evidence>
<dbReference type="InterPro" id="IPR050879">
    <property type="entry name" value="Acyltransferase_3"/>
</dbReference>
<evidence type="ECO:0000313" key="4">
    <source>
        <dbReference type="Proteomes" id="UP001158058"/>
    </source>
</evidence>
<dbReference type="InterPro" id="IPR002656">
    <property type="entry name" value="Acyl_transf_3_dom"/>
</dbReference>
<gene>
    <name evidence="3" type="ORF">N7380_12540</name>
</gene>
<feature type="transmembrane region" description="Helical" evidence="1">
    <location>
        <begin position="36"/>
        <end position="54"/>
    </location>
</feature>
<dbReference type="GO" id="GO:0000271">
    <property type="term" value="P:polysaccharide biosynthetic process"/>
    <property type="evidence" value="ECO:0007669"/>
    <property type="project" value="TreeGrafter"/>
</dbReference>
<protein>
    <submittedName>
        <fullName evidence="3">Acyltransferase</fullName>
    </submittedName>
</protein>
<feature type="transmembrane region" description="Helical" evidence="1">
    <location>
        <begin position="282"/>
        <end position="301"/>
    </location>
</feature>
<feature type="transmembrane region" description="Helical" evidence="1">
    <location>
        <begin position="248"/>
        <end position="270"/>
    </location>
</feature>
<feature type="transmembrane region" description="Helical" evidence="1">
    <location>
        <begin position="114"/>
        <end position="132"/>
    </location>
</feature>
<keyword evidence="1" id="KW-0472">Membrane</keyword>
<feature type="transmembrane region" description="Helical" evidence="1">
    <location>
        <begin position="217"/>
        <end position="236"/>
    </location>
</feature>
<dbReference type="EMBL" id="JAODZF010000007">
    <property type="protein sequence ID" value="MDH0143145.1"/>
    <property type="molecule type" value="Genomic_DNA"/>
</dbReference>
<name>A0AB73I039_AQUAC</name>